<accession>A0A2M7QBT5</accession>
<feature type="signal peptide" evidence="1">
    <location>
        <begin position="1"/>
        <end position="32"/>
    </location>
</feature>
<proteinExistence type="predicted"/>
<protein>
    <submittedName>
        <fullName evidence="2">Uncharacterized protein</fullName>
    </submittedName>
</protein>
<dbReference type="AlphaFoldDB" id="A0A2M7QBT5"/>
<evidence type="ECO:0000313" key="2">
    <source>
        <dbReference type="EMBL" id="PIY62992.1"/>
    </source>
</evidence>
<organism evidence="2 3">
    <name type="scientific">Candidatus Uhrbacteria bacterium CG_4_10_14_0_8_um_filter_58_22</name>
    <dbReference type="NCBI Taxonomy" id="1975029"/>
    <lineage>
        <taxon>Bacteria</taxon>
        <taxon>Candidatus Uhriibacteriota</taxon>
    </lineage>
</organism>
<name>A0A2M7QBT5_9BACT</name>
<reference evidence="3" key="1">
    <citation type="submission" date="2017-09" db="EMBL/GenBank/DDBJ databases">
        <title>Depth-based differentiation of microbial function through sediment-hosted aquifers and enrichment of novel symbionts in the deep terrestrial subsurface.</title>
        <authorList>
            <person name="Probst A.J."/>
            <person name="Ladd B."/>
            <person name="Jarett J.K."/>
            <person name="Geller-Mcgrath D.E."/>
            <person name="Sieber C.M.K."/>
            <person name="Emerson J.B."/>
            <person name="Anantharaman K."/>
            <person name="Thomas B.C."/>
            <person name="Malmstrom R."/>
            <person name="Stieglmeier M."/>
            <person name="Klingl A."/>
            <person name="Woyke T."/>
            <person name="Ryan C.M."/>
            <person name="Banfield J.F."/>
        </authorList>
    </citation>
    <scope>NUCLEOTIDE SEQUENCE [LARGE SCALE GENOMIC DNA]</scope>
</reference>
<keyword evidence="1" id="KW-0732">Signal</keyword>
<evidence type="ECO:0000313" key="3">
    <source>
        <dbReference type="Proteomes" id="UP000230973"/>
    </source>
</evidence>
<gene>
    <name evidence="2" type="ORF">COY93_01665</name>
</gene>
<evidence type="ECO:0000256" key="1">
    <source>
        <dbReference type="SAM" id="SignalP"/>
    </source>
</evidence>
<comment type="caution">
    <text evidence="2">The sequence shown here is derived from an EMBL/GenBank/DDBJ whole genome shotgun (WGS) entry which is preliminary data.</text>
</comment>
<sequence length="485" mass="53235">MPDHKKTSRKTWLAALLVVTAGLTPGLSPSVAASFNPNYIISDSEMRDANAMSFADIYSFLNQRGSLNDRFDVDPVDGLLKGTAQLVDDAAKRYSVNPKYVLVLMQKESGVVEAAAPTANRLEWATGYALCDGCYKSSELAQKYKGFSKQIDAGAGWMDWYMTNAADLSYLKQPGITYAMSDLQVTPANLATAGLYSYTPHLHGNQLLWNIWQRWFGEGAADIKFPDGTLLTDVDTGEFALIQGSQFRPITNLSVLNSRFRHLTPIELGDDDFRTVSQASPGRPIAFTDLALVRDETGAIFLLAGDERRPIESLEAFRLIGFNPEEIEDVLAADIEDYKLGLPIMPEESYPLGQLVQDSVTGAVFWVNSGVRHPIWDRSILDIRFTNQPIVQAAPTQLEMFIVGEPVTVPDGTLVKTSDDPTVYVIESGFRRPIPSEEVFLGYGYRWASVVTCSSEVLALHPVGDTLLLITSEDEGEVTAAAVGL</sequence>
<dbReference type="Proteomes" id="UP000230973">
    <property type="component" value="Unassembled WGS sequence"/>
</dbReference>
<dbReference type="EMBL" id="PFLC01000021">
    <property type="protein sequence ID" value="PIY62992.1"/>
    <property type="molecule type" value="Genomic_DNA"/>
</dbReference>
<feature type="chain" id="PRO_5014650132" evidence="1">
    <location>
        <begin position="33"/>
        <end position="485"/>
    </location>
</feature>